<dbReference type="GO" id="GO:0016757">
    <property type="term" value="F:glycosyltransferase activity"/>
    <property type="evidence" value="ECO:0007669"/>
    <property type="project" value="UniProtKB-KW"/>
</dbReference>
<comment type="caution">
    <text evidence="6">The sequence shown here is derived from an EMBL/GenBank/DDBJ whole genome shotgun (WGS) entry which is preliminary data.</text>
</comment>
<dbReference type="NCBIfam" id="TIGR04283">
    <property type="entry name" value="glyco_like_mftF"/>
    <property type="match status" value="1"/>
</dbReference>
<dbReference type="PANTHER" id="PTHR43646">
    <property type="entry name" value="GLYCOSYLTRANSFERASE"/>
    <property type="match status" value="1"/>
</dbReference>
<protein>
    <submittedName>
        <fullName evidence="6">Glycosyl transferase family 2</fullName>
    </submittedName>
</protein>
<sequence length="233" mass="25968">MSKPRSAAEPPPLSVVVPLGPGETAWRELMADLEALPAGSEVILVAAAGDLQDTTVQRSTVPARRWIEAPAGRASQLNAGVAAARHPLLCLLHADSRLPAGSLRRLADSLPGRNELAYFDLRFTDGPALMWLNTLGAWIRSRWLGMPFGDQGFVLDRRDFHRLGGFDPQLACGEDHALVWRARRSGLRLKALRAPILTSARKYARDGWWTTTARHLTLTWRQARRFRRDKDPR</sequence>
<dbReference type="InterPro" id="IPR029044">
    <property type="entry name" value="Nucleotide-diphossugar_trans"/>
</dbReference>
<evidence type="ECO:0000256" key="1">
    <source>
        <dbReference type="ARBA" id="ARBA00004236"/>
    </source>
</evidence>
<evidence type="ECO:0000313" key="7">
    <source>
        <dbReference type="Proteomes" id="UP000321248"/>
    </source>
</evidence>
<evidence type="ECO:0000256" key="2">
    <source>
        <dbReference type="ARBA" id="ARBA00022475"/>
    </source>
</evidence>
<dbReference type="Proteomes" id="UP000321248">
    <property type="component" value="Unassembled WGS sequence"/>
</dbReference>
<evidence type="ECO:0000256" key="3">
    <source>
        <dbReference type="ARBA" id="ARBA00022676"/>
    </source>
</evidence>
<name>A0A5C8KQZ8_9GAMM</name>
<reference evidence="6 7" key="1">
    <citation type="submission" date="2019-08" db="EMBL/GenBank/DDBJ databases">
        <authorList>
            <person name="Karlyshev A.V."/>
        </authorList>
    </citation>
    <scope>NUCLEOTIDE SEQUENCE [LARGE SCALE GENOMIC DNA]</scope>
    <source>
        <strain evidence="6 7">Alg18-2.2</strain>
    </source>
</reference>
<dbReference type="SUPFAM" id="SSF53448">
    <property type="entry name" value="Nucleotide-diphospho-sugar transferases"/>
    <property type="match status" value="1"/>
</dbReference>
<evidence type="ECO:0000313" key="6">
    <source>
        <dbReference type="EMBL" id="TXK62136.1"/>
    </source>
</evidence>
<keyword evidence="4 6" id="KW-0808">Transferase</keyword>
<keyword evidence="7" id="KW-1185">Reference proteome</keyword>
<keyword evidence="5" id="KW-0472">Membrane</keyword>
<keyword evidence="2" id="KW-1003">Cell membrane</keyword>
<keyword evidence="3" id="KW-0328">Glycosyltransferase</keyword>
<organism evidence="6 7">
    <name type="scientific">Alkalisalibacterium limincola</name>
    <dbReference type="NCBI Taxonomy" id="2699169"/>
    <lineage>
        <taxon>Bacteria</taxon>
        <taxon>Pseudomonadati</taxon>
        <taxon>Pseudomonadota</taxon>
        <taxon>Gammaproteobacteria</taxon>
        <taxon>Lysobacterales</taxon>
        <taxon>Lysobacteraceae</taxon>
        <taxon>Alkalisalibacterium</taxon>
    </lineage>
</organism>
<dbReference type="RefSeq" id="WP_147891929.1">
    <property type="nucleotide sequence ID" value="NZ_VRTS01000006.1"/>
</dbReference>
<dbReference type="OrthoDB" id="276604at2"/>
<dbReference type="GO" id="GO:0005886">
    <property type="term" value="C:plasma membrane"/>
    <property type="evidence" value="ECO:0007669"/>
    <property type="project" value="UniProtKB-SubCell"/>
</dbReference>
<gene>
    <name evidence="6" type="ORF">FU658_09900</name>
</gene>
<comment type="subcellular location">
    <subcellularLocation>
        <location evidence="1">Cell membrane</location>
    </subcellularLocation>
</comment>
<evidence type="ECO:0000256" key="5">
    <source>
        <dbReference type="ARBA" id="ARBA00023136"/>
    </source>
</evidence>
<dbReference type="EMBL" id="VRTS01000006">
    <property type="protein sequence ID" value="TXK62136.1"/>
    <property type="molecule type" value="Genomic_DNA"/>
</dbReference>
<evidence type="ECO:0000256" key="4">
    <source>
        <dbReference type="ARBA" id="ARBA00022679"/>
    </source>
</evidence>
<accession>A0A5C8KQZ8</accession>
<dbReference type="Gene3D" id="3.90.550.10">
    <property type="entry name" value="Spore Coat Polysaccharide Biosynthesis Protein SpsA, Chain A"/>
    <property type="match status" value="1"/>
</dbReference>
<dbReference type="InterPro" id="IPR026461">
    <property type="entry name" value="Trfase_2_rSAM/seldom_assoc"/>
</dbReference>
<dbReference type="PANTHER" id="PTHR43646:SF2">
    <property type="entry name" value="GLYCOSYLTRANSFERASE 2-LIKE DOMAIN-CONTAINING PROTEIN"/>
    <property type="match status" value="1"/>
</dbReference>
<dbReference type="AlphaFoldDB" id="A0A5C8KQZ8"/>
<proteinExistence type="predicted"/>